<name>A0ABU0QE71_STRAH</name>
<accession>A0ABU0QE71</accession>
<dbReference type="InterPro" id="IPR013785">
    <property type="entry name" value="Aldolase_TIM"/>
</dbReference>
<gene>
    <name evidence="3" type="ORF">QFZ56_007922</name>
</gene>
<dbReference type="Proteomes" id="UP001243364">
    <property type="component" value="Unassembled WGS sequence"/>
</dbReference>
<feature type="domain" description="Glycosyl-hydrolase 97 C-terminal oligomerisation" evidence="2">
    <location>
        <begin position="51"/>
        <end position="119"/>
    </location>
</feature>
<dbReference type="InterPro" id="IPR052720">
    <property type="entry name" value="Glycosyl_hydrolase_97"/>
</dbReference>
<protein>
    <recommendedName>
        <fullName evidence="2">Glycosyl-hydrolase 97 C-terminal oligomerisation domain-containing protein</fullName>
    </recommendedName>
</protein>
<feature type="compositionally biased region" description="Basic residues" evidence="1">
    <location>
        <begin position="170"/>
        <end position="196"/>
    </location>
</feature>
<organism evidence="3 4">
    <name type="scientific">Streptomyces achromogenes</name>
    <dbReference type="NCBI Taxonomy" id="67255"/>
    <lineage>
        <taxon>Bacteria</taxon>
        <taxon>Bacillati</taxon>
        <taxon>Actinomycetota</taxon>
        <taxon>Actinomycetes</taxon>
        <taxon>Kitasatosporales</taxon>
        <taxon>Streptomycetaceae</taxon>
        <taxon>Streptomyces</taxon>
    </lineage>
</organism>
<feature type="region of interest" description="Disordered" evidence="1">
    <location>
        <begin position="121"/>
        <end position="244"/>
    </location>
</feature>
<evidence type="ECO:0000256" key="1">
    <source>
        <dbReference type="SAM" id="MobiDB-lite"/>
    </source>
</evidence>
<dbReference type="PANTHER" id="PTHR35803:SF2">
    <property type="entry name" value="RETAINING ALPHA-GALACTOSIDASE"/>
    <property type="match status" value="1"/>
</dbReference>
<evidence type="ECO:0000313" key="3">
    <source>
        <dbReference type="EMBL" id="MDQ0688959.1"/>
    </source>
</evidence>
<dbReference type="EMBL" id="JAUSYA010000001">
    <property type="protein sequence ID" value="MDQ0688959.1"/>
    <property type="molecule type" value="Genomic_DNA"/>
</dbReference>
<proteinExistence type="predicted"/>
<comment type="caution">
    <text evidence="3">The sequence shown here is derived from an EMBL/GenBank/DDBJ whole genome shotgun (WGS) entry which is preliminary data.</text>
</comment>
<dbReference type="InterPro" id="IPR029483">
    <property type="entry name" value="GH97_C"/>
</dbReference>
<evidence type="ECO:0000259" key="2">
    <source>
        <dbReference type="Pfam" id="PF14509"/>
    </source>
</evidence>
<reference evidence="3 4" key="1">
    <citation type="submission" date="2023-07" db="EMBL/GenBank/DDBJ databases">
        <title>Comparative genomics of wheat-associated soil bacteria to identify genetic determinants of phenazine resistance.</title>
        <authorList>
            <person name="Mouncey N."/>
        </authorList>
    </citation>
    <scope>NUCLEOTIDE SEQUENCE [LARGE SCALE GENOMIC DNA]</scope>
    <source>
        <strain evidence="3 4">W4I19-2</strain>
    </source>
</reference>
<evidence type="ECO:0000313" key="4">
    <source>
        <dbReference type="Proteomes" id="UP001243364"/>
    </source>
</evidence>
<dbReference type="PANTHER" id="PTHR35803">
    <property type="entry name" value="GLUCAN 1,4-ALPHA-GLUCOSIDASE SUSB-RELATED"/>
    <property type="match status" value="1"/>
</dbReference>
<feature type="compositionally biased region" description="Basic and acidic residues" evidence="1">
    <location>
        <begin position="228"/>
        <end position="237"/>
    </location>
</feature>
<feature type="compositionally biased region" description="Basic and acidic residues" evidence="1">
    <location>
        <begin position="146"/>
        <end position="169"/>
    </location>
</feature>
<dbReference type="Pfam" id="PF14509">
    <property type="entry name" value="GH97_C"/>
    <property type="match status" value="1"/>
</dbReference>
<sequence length="244" mass="27240">MSFQQGNPNSDTAELALGVLLDSGIMLPGSRISDYQARPEAQRWLRMLPTVWDETTYVSGDPLTGGVVARRSGDRWFVGALRHGGGTAISYPTTFLGSGAWHAENTTDGPDGLTRTSKVIQAGDTLSVPAGRQRRPCGQADQGRGPPDRESHGDHRRQESRTRREERKPRERRRDHRLAQHRRRQPALRVRAPGRRIHTDRQPGQRQGRVNRHSGLHLTAGNAQGDQLEQRPFDGADHQMFTVS</sequence>
<keyword evidence="4" id="KW-1185">Reference proteome</keyword>
<dbReference type="Gene3D" id="3.20.20.70">
    <property type="entry name" value="Aldolase class I"/>
    <property type="match status" value="1"/>
</dbReference>